<sequence length="86" mass="10014">MIRLAGRGRQTPPPPIWPEDRYEVVCERDEPHGNTRDRYHFPRYAVRLARDLETTGLARRVRVVRLSDGTVIYDRVGGVDLPADEW</sequence>
<accession>A0ABP8B9F8</accession>
<dbReference type="RefSeq" id="WP_344921069.1">
    <property type="nucleotide sequence ID" value="NZ_BAABAQ010000011.1"/>
</dbReference>
<dbReference type="Proteomes" id="UP001501251">
    <property type="component" value="Unassembled WGS sequence"/>
</dbReference>
<name>A0ABP8B9F8_9ACTN</name>
<gene>
    <name evidence="1" type="ORF">GCM10022252_56070</name>
</gene>
<dbReference type="EMBL" id="BAABAQ010000011">
    <property type="protein sequence ID" value="GAA4201413.1"/>
    <property type="molecule type" value="Genomic_DNA"/>
</dbReference>
<protein>
    <submittedName>
        <fullName evidence="1">Uncharacterized protein</fullName>
    </submittedName>
</protein>
<keyword evidence="2" id="KW-1185">Reference proteome</keyword>
<evidence type="ECO:0000313" key="2">
    <source>
        <dbReference type="Proteomes" id="UP001501251"/>
    </source>
</evidence>
<organism evidence="1 2">
    <name type="scientific">Streptosporangium oxazolinicum</name>
    <dbReference type="NCBI Taxonomy" id="909287"/>
    <lineage>
        <taxon>Bacteria</taxon>
        <taxon>Bacillati</taxon>
        <taxon>Actinomycetota</taxon>
        <taxon>Actinomycetes</taxon>
        <taxon>Streptosporangiales</taxon>
        <taxon>Streptosporangiaceae</taxon>
        <taxon>Streptosporangium</taxon>
    </lineage>
</organism>
<comment type="caution">
    <text evidence="1">The sequence shown here is derived from an EMBL/GenBank/DDBJ whole genome shotgun (WGS) entry which is preliminary data.</text>
</comment>
<evidence type="ECO:0000313" key="1">
    <source>
        <dbReference type="EMBL" id="GAA4201413.1"/>
    </source>
</evidence>
<proteinExistence type="predicted"/>
<reference evidence="2" key="1">
    <citation type="journal article" date="2019" name="Int. J. Syst. Evol. Microbiol.">
        <title>The Global Catalogue of Microorganisms (GCM) 10K type strain sequencing project: providing services to taxonomists for standard genome sequencing and annotation.</title>
        <authorList>
            <consortium name="The Broad Institute Genomics Platform"/>
            <consortium name="The Broad Institute Genome Sequencing Center for Infectious Disease"/>
            <person name="Wu L."/>
            <person name="Ma J."/>
        </authorList>
    </citation>
    <scope>NUCLEOTIDE SEQUENCE [LARGE SCALE GENOMIC DNA]</scope>
    <source>
        <strain evidence="2">JCM 17388</strain>
    </source>
</reference>